<organism evidence="2 3">
    <name type="scientific">Champsocephalus gunnari</name>
    <name type="common">Mackerel icefish</name>
    <dbReference type="NCBI Taxonomy" id="52237"/>
    <lineage>
        <taxon>Eukaryota</taxon>
        <taxon>Metazoa</taxon>
        <taxon>Chordata</taxon>
        <taxon>Craniata</taxon>
        <taxon>Vertebrata</taxon>
        <taxon>Euteleostomi</taxon>
        <taxon>Actinopterygii</taxon>
        <taxon>Neopterygii</taxon>
        <taxon>Teleostei</taxon>
        <taxon>Neoteleostei</taxon>
        <taxon>Acanthomorphata</taxon>
        <taxon>Eupercaria</taxon>
        <taxon>Perciformes</taxon>
        <taxon>Notothenioidei</taxon>
        <taxon>Channichthyidae</taxon>
        <taxon>Champsocephalus</taxon>
    </lineage>
</organism>
<feature type="region of interest" description="Disordered" evidence="1">
    <location>
        <begin position="114"/>
        <end position="183"/>
    </location>
</feature>
<keyword evidence="3" id="KW-1185">Reference proteome</keyword>
<feature type="region of interest" description="Disordered" evidence="1">
    <location>
        <begin position="53"/>
        <end position="81"/>
    </location>
</feature>
<evidence type="ECO:0000256" key="1">
    <source>
        <dbReference type="SAM" id="MobiDB-lite"/>
    </source>
</evidence>
<comment type="caution">
    <text evidence="2">The sequence shown here is derived from an EMBL/GenBank/DDBJ whole genome shotgun (WGS) entry which is preliminary data.</text>
</comment>
<dbReference type="EMBL" id="JAURVH010001527">
    <property type="protein sequence ID" value="KAK5913672.1"/>
    <property type="molecule type" value="Genomic_DNA"/>
</dbReference>
<feature type="compositionally biased region" description="Low complexity" evidence="1">
    <location>
        <begin position="116"/>
        <end position="158"/>
    </location>
</feature>
<dbReference type="AlphaFoldDB" id="A0AAN8HFR4"/>
<protein>
    <submittedName>
        <fullName evidence="2">Uncharacterized protein</fullName>
    </submittedName>
</protein>
<evidence type="ECO:0000313" key="3">
    <source>
        <dbReference type="Proteomes" id="UP001331515"/>
    </source>
</evidence>
<accession>A0AAN8HFR4</accession>
<name>A0AAN8HFR4_CHAGU</name>
<proteinExistence type="predicted"/>
<sequence>MIFPLIPENPPPIPLPPLLCPRSHLKAVGTNSTSGSIEPYLSGIKTGVLPGRAPSPAAVFTPGLRKPPQEGPPSLKGSTSQARALLASLSASGLSAEALLLSSTLRHRRLLREQRASSLPLPSSKSSPSTPIATSPSSSASPSLSPSSPNPSLTFSSAVPQPSVNSCKEAGRGQVKQDLAPGS</sequence>
<dbReference type="Proteomes" id="UP001331515">
    <property type="component" value="Unassembled WGS sequence"/>
</dbReference>
<gene>
    <name evidence="2" type="ORF">CgunFtcFv8_008183</name>
</gene>
<evidence type="ECO:0000313" key="2">
    <source>
        <dbReference type="EMBL" id="KAK5913672.1"/>
    </source>
</evidence>
<reference evidence="2 3" key="1">
    <citation type="journal article" date="2023" name="Mol. Biol. Evol.">
        <title>Genomics of Secondarily Temperate Adaptation in the Only Non-Antarctic Icefish.</title>
        <authorList>
            <person name="Rivera-Colon A.G."/>
            <person name="Rayamajhi N."/>
            <person name="Minhas B.F."/>
            <person name="Madrigal G."/>
            <person name="Bilyk K.T."/>
            <person name="Yoon V."/>
            <person name="Hune M."/>
            <person name="Gregory S."/>
            <person name="Cheng C.H.C."/>
            <person name="Catchen J.M."/>
        </authorList>
    </citation>
    <scope>NUCLEOTIDE SEQUENCE [LARGE SCALE GENOMIC DNA]</scope>
    <source>
        <tissue evidence="2">White muscle</tissue>
    </source>
</reference>